<protein>
    <submittedName>
        <fullName evidence="2">Xylose isomerase-like TIM barrel</fullName>
    </submittedName>
</protein>
<evidence type="ECO:0000259" key="1">
    <source>
        <dbReference type="Pfam" id="PF01261"/>
    </source>
</evidence>
<organism evidence="2 3">
    <name type="scientific">Rubripirellula amarantea</name>
    <dbReference type="NCBI Taxonomy" id="2527999"/>
    <lineage>
        <taxon>Bacteria</taxon>
        <taxon>Pseudomonadati</taxon>
        <taxon>Planctomycetota</taxon>
        <taxon>Planctomycetia</taxon>
        <taxon>Pirellulales</taxon>
        <taxon>Pirellulaceae</taxon>
        <taxon>Rubripirellula</taxon>
    </lineage>
</organism>
<dbReference type="InterPro" id="IPR050312">
    <property type="entry name" value="IolE/XylAMocC-like"/>
</dbReference>
<accession>A0A5C5WFZ4</accession>
<evidence type="ECO:0000313" key="3">
    <source>
        <dbReference type="Proteomes" id="UP000316598"/>
    </source>
</evidence>
<evidence type="ECO:0000313" key="2">
    <source>
        <dbReference type="EMBL" id="TWT49457.1"/>
    </source>
</evidence>
<dbReference type="GO" id="GO:0016853">
    <property type="term" value="F:isomerase activity"/>
    <property type="evidence" value="ECO:0007669"/>
    <property type="project" value="UniProtKB-KW"/>
</dbReference>
<dbReference type="InterPro" id="IPR006311">
    <property type="entry name" value="TAT_signal"/>
</dbReference>
<dbReference type="OrthoDB" id="9810637at2"/>
<dbReference type="PANTHER" id="PTHR12110:SF53">
    <property type="entry name" value="BLR5974 PROTEIN"/>
    <property type="match status" value="1"/>
</dbReference>
<dbReference type="InterPro" id="IPR036237">
    <property type="entry name" value="Xyl_isomerase-like_sf"/>
</dbReference>
<gene>
    <name evidence="2" type="ORF">Pla22_46540</name>
</gene>
<comment type="caution">
    <text evidence="2">The sequence shown here is derived from an EMBL/GenBank/DDBJ whole genome shotgun (WGS) entry which is preliminary data.</text>
</comment>
<dbReference type="PANTHER" id="PTHR12110">
    <property type="entry name" value="HYDROXYPYRUVATE ISOMERASE"/>
    <property type="match status" value="1"/>
</dbReference>
<dbReference type="EMBL" id="SJPI01000003">
    <property type="protein sequence ID" value="TWT49457.1"/>
    <property type="molecule type" value="Genomic_DNA"/>
</dbReference>
<dbReference type="Pfam" id="PF01261">
    <property type="entry name" value="AP_endonuc_2"/>
    <property type="match status" value="1"/>
</dbReference>
<reference evidence="2 3" key="1">
    <citation type="submission" date="2019-02" db="EMBL/GenBank/DDBJ databases">
        <title>Deep-cultivation of Planctomycetes and their phenomic and genomic characterization uncovers novel biology.</title>
        <authorList>
            <person name="Wiegand S."/>
            <person name="Jogler M."/>
            <person name="Boedeker C."/>
            <person name="Pinto D."/>
            <person name="Vollmers J."/>
            <person name="Rivas-Marin E."/>
            <person name="Kohn T."/>
            <person name="Peeters S.H."/>
            <person name="Heuer A."/>
            <person name="Rast P."/>
            <person name="Oberbeckmann S."/>
            <person name="Bunk B."/>
            <person name="Jeske O."/>
            <person name="Meyerdierks A."/>
            <person name="Storesund J.E."/>
            <person name="Kallscheuer N."/>
            <person name="Luecker S."/>
            <person name="Lage O.M."/>
            <person name="Pohl T."/>
            <person name="Merkel B.J."/>
            <person name="Hornburger P."/>
            <person name="Mueller R.-W."/>
            <person name="Bruemmer F."/>
            <person name="Labrenz M."/>
            <person name="Spormann A.M."/>
            <person name="Op Den Camp H."/>
            <person name="Overmann J."/>
            <person name="Amann R."/>
            <person name="Jetten M.S.M."/>
            <person name="Mascher T."/>
            <person name="Medema M.H."/>
            <person name="Devos D.P."/>
            <person name="Kaster A.-K."/>
            <person name="Ovreas L."/>
            <person name="Rohde M."/>
            <person name="Galperin M.Y."/>
            <person name="Jogler C."/>
        </authorList>
    </citation>
    <scope>NUCLEOTIDE SEQUENCE [LARGE SCALE GENOMIC DNA]</scope>
    <source>
        <strain evidence="2 3">Pla22</strain>
    </source>
</reference>
<feature type="domain" description="Xylose isomerase-like TIM barrel" evidence="1">
    <location>
        <begin position="74"/>
        <end position="297"/>
    </location>
</feature>
<dbReference type="SUPFAM" id="SSF51658">
    <property type="entry name" value="Xylose isomerase-like"/>
    <property type="match status" value="1"/>
</dbReference>
<sequence length="302" mass="33405">MDTKNRGQSRRRFLGSGGSIVAAALAMRLRCPAVIASPPQDGRFQLSLHPYSVKSLFDSGAISLLEYPAFAKSQCGIHNVEFAAENCDELFADPSKADEIRRRAEDAGVKIRAFLCDSNHGLDVAESSEGRKSLRHHLRWAEVAETLGCDYIRVRAGTIGNKTEQLDIAADQIGRFCDAIADRNVKVLIENITGFSRDPDWLVQLVEKIGRDRVGLIADFGNFDGDLYDSMQQLLPYSKSLCTKSWQFDAQGNETKIDFQRMMQIISTSEFSGCIAIEYLGGEPVTGVRQTAELIRRFAAAS</sequence>
<keyword evidence="3" id="KW-1185">Reference proteome</keyword>
<name>A0A5C5WFZ4_9BACT</name>
<dbReference type="Proteomes" id="UP000316598">
    <property type="component" value="Unassembled WGS sequence"/>
</dbReference>
<proteinExistence type="predicted"/>
<dbReference type="PROSITE" id="PS51318">
    <property type="entry name" value="TAT"/>
    <property type="match status" value="1"/>
</dbReference>
<dbReference type="InterPro" id="IPR013022">
    <property type="entry name" value="Xyl_isomerase-like_TIM-brl"/>
</dbReference>
<dbReference type="RefSeq" id="WP_146516958.1">
    <property type="nucleotide sequence ID" value="NZ_SJPI01000003.1"/>
</dbReference>
<dbReference type="Gene3D" id="3.20.20.150">
    <property type="entry name" value="Divalent-metal-dependent TIM barrel enzymes"/>
    <property type="match status" value="1"/>
</dbReference>
<keyword evidence="2" id="KW-0413">Isomerase</keyword>
<dbReference type="AlphaFoldDB" id="A0A5C5WFZ4"/>